<dbReference type="GO" id="GO:0046872">
    <property type="term" value="F:metal ion binding"/>
    <property type="evidence" value="ECO:0007669"/>
    <property type="project" value="UniProtKB-KW"/>
</dbReference>
<comment type="function">
    <text evidence="6">Could be involved in the maturation of NapA, the catalytic subunit of the periplasmic nitrate reductase, before its export into the periplasm.</text>
</comment>
<dbReference type="EMBL" id="RJVI01000002">
    <property type="protein sequence ID" value="ROR32039.1"/>
    <property type="molecule type" value="Genomic_DNA"/>
</dbReference>
<evidence type="ECO:0000256" key="5">
    <source>
        <dbReference type="ARBA" id="ARBA00023014"/>
    </source>
</evidence>
<feature type="binding site" evidence="6">
    <location>
        <position position="140"/>
    </location>
    <ligand>
        <name>[4Fe-4S] cluster</name>
        <dbReference type="ChEBI" id="CHEBI:49883"/>
        <label>3</label>
    </ligand>
</feature>
<comment type="caution">
    <text evidence="8">The sequence shown here is derived from an EMBL/GenBank/DDBJ whole genome shotgun (WGS) entry which is preliminary data.</text>
</comment>
<dbReference type="InterPro" id="IPR004496">
    <property type="entry name" value="NapF"/>
</dbReference>
<feature type="domain" description="4Fe-4S ferredoxin-type" evidence="7">
    <location>
        <begin position="131"/>
        <end position="160"/>
    </location>
</feature>
<keyword evidence="9" id="KW-1185">Reference proteome</keyword>
<feature type="binding site" evidence="6">
    <location>
        <position position="36"/>
    </location>
    <ligand>
        <name>[4Fe-4S] cluster</name>
        <dbReference type="ChEBI" id="CHEBI:49883"/>
        <label>1</label>
    </ligand>
</feature>
<keyword evidence="6" id="KW-0963">Cytoplasm</keyword>
<evidence type="ECO:0000256" key="6">
    <source>
        <dbReference type="HAMAP-Rule" id="MF_02201"/>
    </source>
</evidence>
<feature type="binding site" evidence="6">
    <location>
        <position position="74"/>
    </location>
    <ligand>
        <name>[4Fe-4S] cluster</name>
        <dbReference type="ChEBI" id="CHEBI:49883"/>
        <label>2</label>
    </ligand>
</feature>
<feature type="binding site" evidence="6">
    <location>
        <position position="71"/>
    </location>
    <ligand>
        <name>[4Fe-4S] cluster</name>
        <dbReference type="ChEBI" id="CHEBI:49883"/>
        <label>2</label>
    </ligand>
</feature>
<evidence type="ECO:0000313" key="8">
    <source>
        <dbReference type="EMBL" id="ROR32039.1"/>
    </source>
</evidence>
<feature type="binding site" evidence="6">
    <location>
        <position position="146"/>
    </location>
    <ligand>
        <name>[4Fe-4S] cluster</name>
        <dbReference type="ChEBI" id="CHEBI:49883"/>
        <label>3</label>
    </ligand>
</feature>
<reference evidence="8 9" key="1">
    <citation type="submission" date="2018-11" db="EMBL/GenBank/DDBJ databases">
        <title>Genomic Encyclopedia of Type Strains, Phase IV (KMG-IV): sequencing the most valuable type-strain genomes for metagenomic binning, comparative biology and taxonomic classification.</title>
        <authorList>
            <person name="Goeker M."/>
        </authorList>
    </citation>
    <scope>NUCLEOTIDE SEQUENCE [LARGE SCALE GENOMIC DNA]</scope>
    <source>
        <strain evidence="8 9">DSM 100275</strain>
    </source>
</reference>
<comment type="subcellular location">
    <subcellularLocation>
        <location evidence="6">Cytoplasm</location>
    </subcellularLocation>
</comment>
<organism evidence="8 9">
    <name type="scientific">Inmirania thermothiophila</name>
    <dbReference type="NCBI Taxonomy" id="1750597"/>
    <lineage>
        <taxon>Bacteria</taxon>
        <taxon>Pseudomonadati</taxon>
        <taxon>Pseudomonadota</taxon>
        <taxon>Gammaproteobacteria</taxon>
        <taxon>Chromatiales</taxon>
        <taxon>Ectothiorhodospiraceae</taxon>
        <taxon>Inmirania</taxon>
    </lineage>
</organism>
<dbReference type="Gene3D" id="3.30.70.20">
    <property type="match status" value="2"/>
</dbReference>
<comment type="subunit">
    <text evidence="6">Interacts with the cytoplasmic NapA precursor.</text>
</comment>
<dbReference type="AlphaFoldDB" id="A0A3N1XZN8"/>
<feature type="binding site" evidence="6">
    <location>
        <position position="78"/>
    </location>
    <ligand>
        <name>[4Fe-4S] cluster</name>
        <dbReference type="ChEBI" id="CHEBI:49883"/>
        <label>2</label>
    </ligand>
</feature>
<keyword evidence="3 6" id="KW-0677">Repeat</keyword>
<dbReference type="InterPro" id="IPR017896">
    <property type="entry name" value="4Fe4S_Fe-S-bd"/>
</dbReference>
<evidence type="ECO:0000256" key="2">
    <source>
        <dbReference type="ARBA" id="ARBA00022723"/>
    </source>
</evidence>
<dbReference type="Proteomes" id="UP000276634">
    <property type="component" value="Unassembled WGS sequence"/>
</dbReference>
<feature type="domain" description="4Fe-4S ferredoxin-type" evidence="7">
    <location>
        <begin position="108"/>
        <end position="127"/>
    </location>
</feature>
<dbReference type="HAMAP" id="MF_02201">
    <property type="entry name" value="NapF"/>
    <property type="match status" value="1"/>
</dbReference>
<dbReference type="SUPFAM" id="SSF54862">
    <property type="entry name" value="4Fe-4S ferredoxins"/>
    <property type="match status" value="1"/>
</dbReference>
<dbReference type="InterPro" id="IPR050572">
    <property type="entry name" value="Fe-S_Ferredoxin"/>
</dbReference>
<feature type="binding site" evidence="6">
    <location>
        <position position="143"/>
    </location>
    <ligand>
        <name>[4Fe-4S] cluster</name>
        <dbReference type="ChEBI" id="CHEBI:49883"/>
        <label>3</label>
    </ligand>
</feature>
<evidence type="ECO:0000313" key="9">
    <source>
        <dbReference type="Proteomes" id="UP000276634"/>
    </source>
</evidence>
<feature type="domain" description="4Fe-4S ferredoxin-type" evidence="7">
    <location>
        <begin position="57"/>
        <end position="88"/>
    </location>
</feature>
<feature type="binding site" evidence="6">
    <location>
        <position position="42"/>
    </location>
    <ligand>
        <name>[4Fe-4S] cluster</name>
        <dbReference type="ChEBI" id="CHEBI:49883"/>
        <label>1</label>
    </ligand>
</feature>
<accession>A0A3N1XZN8</accession>
<keyword evidence="2 6" id="KW-0479">Metal-binding</keyword>
<dbReference type="PANTHER" id="PTHR43687">
    <property type="entry name" value="ADENYLYLSULFATE REDUCTASE, BETA SUBUNIT"/>
    <property type="match status" value="1"/>
</dbReference>
<evidence type="ECO:0000256" key="1">
    <source>
        <dbReference type="ARBA" id="ARBA00022485"/>
    </source>
</evidence>
<feature type="binding site" evidence="6">
    <location>
        <position position="150"/>
    </location>
    <ligand>
        <name>[4Fe-4S] cluster</name>
        <dbReference type="ChEBI" id="CHEBI:49883"/>
        <label>3</label>
    </ligand>
</feature>
<protein>
    <recommendedName>
        <fullName evidence="6">Ferredoxin-type protein NapF</fullName>
    </recommendedName>
</protein>
<evidence type="ECO:0000256" key="4">
    <source>
        <dbReference type="ARBA" id="ARBA00023004"/>
    </source>
</evidence>
<dbReference type="InterPro" id="IPR017900">
    <property type="entry name" value="4Fe4S_Fe_S_CS"/>
</dbReference>
<feature type="binding site" evidence="6">
    <location>
        <position position="46"/>
    </location>
    <ligand>
        <name>[4Fe-4S] cluster</name>
        <dbReference type="ChEBI" id="CHEBI:49883"/>
        <label>1</label>
    </ligand>
</feature>
<dbReference type="GO" id="GO:0051539">
    <property type="term" value="F:4 iron, 4 sulfur cluster binding"/>
    <property type="evidence" value="ECO:0007669"/>
    <property type="project" value="UniProtKB-UniRule"/>
</dbReference>
<dbReference type="NCBIfam" id="TIGR00402">
    <property type="entry name" value="napF"/>
    <property type="match status" value="1"/>
</dbReference>
<keyword evidence="1 6" id="KW-0004">4Fe-4S</keyword>
<keyword evidence="4 6" id="KW-0408">Iron</keyword>
<gene>
    <name evidence="6" type="primary">napF</name>
    <name evidence="8" type="ORF">EDC57_1226</name>
</gene>
<keyword evidence="5 6" id="KW-0411">Iron-sulfur</keyword>
<evidence type="ECO:0000256" key="3">
    <source>
        <dbReference type="ARBA" id="ARBA00022737"/>
    </source>
</evidence>
<dbReference type="PANTHER" id="PTHR43687:SF1">
    <property type="entry name" value="FERREDOXIN III"/>
    <property type="match status" value="1"/>
</dbReference>
<dbReference type="PROSITE" id="PS51379">
    <property type="entry name" value="4FE4S_FER_2"/>
    <property type="match status" value="4"/>
</dbReference>
<comment type="similarity">
    <text evidence="6">Belongs to the NapF family.</text>
</comment>
<dbReference type="CDD" id="cd10564">
    <property type="entry name" value="NapF_like"/>
    <property type="match status" value="1"/>
</dbReference>
<proteinExistence type="inferred from homology"/>
<comment type="cofactor">
    <cofactor evidence="6">
        <name>[4Fe-4S] cluster</name>
        <dbReference type="ChEBI" id="CHEBI:49883"/>
    </cofactor>
</comment>
<dbReference type="Pfam" id="PF12838">
    <property type="entry name" value="Fer4_7"/>
    <property type="match status" value="2"/>
</dbReference>
<feature type="domain" description="4Fe-4S ferredoxin-type" evidence="7">
    <location>
        <begin position="27"/>
        <end position="56"/>
    </location>
</feature>
<sequence length="168" mass="17934">MGVAMERRAFLRGRRRLPQPLRPPGACAEAVFVARCDRCDGCIRACPERILRRGGGGFPEIDFTRGGCTFCGRCVTACARGALAPWGRGRPWMLEARLDAACLALQGIGCMSCLDACPREAIALRPLCGRLAPQVDAARCDGCGACVRPCPVGAIRMVRREDAARGAA</sequence>
<feature type="binding site" evidence="6">
    <location>
        <position position="68"/>
    </location>
    <ligand>
        <name>[4Fe-4S] cluster</name>
        <dbReference type="ChEBI" id="CHEBI:49883"/>
        <label>2</label>
    </ligand>
</feature>
<dbReference type="GO" id="GO:0005737">
    <property type="term" value="C:cytoplasm"/>
    <property type="evidence" value="ECO:0007669"/>
    <property type="project" value="UniProtKB-SubCell"/>
</dbReference>
<dbReference type="PROSITE" id="PS00198">
    <property type="entry name" value="4FE4S_FER_1"/>
    <property type="match status" value="1"/>
</dbReference>
<feature type="binding site" evidence="6">
    <location>
        <position position="39"/>
    </location>
    <ligand>
        <name>[4Fe-4S] cluster</name>
        <dbReference type="ChEBI" id="CHEBI:49883"/>
        <label>1</label>
    </ligand>
</feature>
<name>A0A3N1XZN8_9GAMM</name>
<evidence type="ECO:0000259" key="7">
    <source>
        <dbReference type="PROSITE" id="PS51379"/>
    </source>
</evidence>